<dbReference type="AlphaFoldDB" id="A0A8D5FKF7"/>
<keyword evidence="7" id="KW-0223">Dioxygenase</keyword>
<feature type="domain" description="Extradiol ring-cleavage dioxygenase class III enzyme subunit B" evidence="6">
    <location>
        <begin position="53"/>
        <end position="258"/>
    </location>
</feature>
<dbReference type="CDD" id="cd07363">
    <property type="entry name" value="45_DOPA_Dioxygenase"/>
    <property type="match status" value="1"/>
</dbReference>
<keyword evidence="3" id="KW-0479">Metal-binding</keyword>
<comment type="cofactor">
    <cofactor evidence="1">
        <name>Zn(2+)</name>
        <dbReference type="ChEBI" id="CHEBI:29105"/>
    </cofactor>
</comment>
<name>A0A8D5FKF7_9BACT</name>
<dbReference type="GO" id="GO:0008198">
    <property type="term" value="F:ferrous iron binding"/>
    <property type="evidence" value="ECO:0007669"/>
    <property type="project" value="InterPro"/>
</dbReference>
<dbReference type="PANTHER" id="PTHR30096:SF0">
    <property type="entry name" value="4,5-DOPA DIOXYGENASE EXTRADIOL-LIKE PROTEIN"/>
    <property type="match status" value="1"/>
</dbReference>
<accession>A0A8D5FKF7</accession>
<dbReference type="InterPro" id="IPR004183">
    <property type="entry name" value="Xdiol_dOase_suB"/>
</dbReference>
<dbReference type="RefSeq" id="WP_228854879.1">
    <property type="nucleotide sequence ID" value="NZ_AP024086.1"/>
</dbReference>
<evidence type="ECO:0000313" key="7">
    <source>
        <dbReference type="EMBL" id="BCL62530.1"/>
    </source>
</evidence>
<keyword evidence="4" id="KW-0862">Zinc</keyword>
<dbReference type="PANTHER" id="PTHR30096">
    <property type="entry name" value="4,5-DOPA DIOXYGENASE EXTRADIOL-LIKE PROTEIN"/>
    <property type="match status" value="1"/>
</dbReference>
<reference evidence="7" key="1">
    <citation type="submission" date="2020-09" db="EMBL/GenBank/DDBJ databases">
        <title>Desulfogranum mesoprofundum gen. nov., sp. nov., a novel mesophilic, sulfate-reducing chemolithoautotroph isolated from a deep-sea hydrothermal vent chimney in the Suiyo Seamount.</title>
        <authorList>
            <person name="Hashimoto Y."/>
            <person name="Nakagawa S."/>
        </authorList>
    </citation>
    <scope>NUCLEOTIDE SEQUENCE</scope>
    <source>
        <strain evidence="7">KT2</strain>
    </source>
</reference>
<dbReference type="Proteomes" id="UP000826725">
    <property type="component" value="Chromosome"/>
</dbReference>
<evidence type="ECO:0000259" key="6">
    <source>
        <dbReference type="Pfam" id="PF02900"/>
    </source>
</evidence>
<keyword evidence="5" id="KW-0560">Oxidoreductase</keyword>
<dbReference type="Pfam" id="PF02900">
    <property type="entry name" value="LigB"/>
    <property type="match status" value="1"/>
</dbReference>
<keyword evidence="8" id="KW-1185">Reference proteome</keyword>
<protein>
    <submittedName>
        <fullName evidence="7">Dioxygenase</fullName>
    </submittedName>
</protein>
<dbReference type="GO" id="GO:0008270">
    <property type="term" value="F:zinc ion binding"/>
    <property type="evidence" value="ECO:0007669"/>
    <property type="project" value="InterPro"/>
</dbReference>
<comment type="similarity">
    <text evidence="2">Belongs to the DODA-type extradiol aromatic ring-opening dioxygenase family.</text>
</comment>
<dbReference type="GO" id="GO:0016702">
    <property type="term" value="F:oxidoreductase activity, acting on single donors with incorporation of molecular oxygen, incorporation of two atoms of oxygen"/>
    <property type="evidence" value="ECO:0007669"/>
    <property type="project" value="UniProtKB-ARBA"/>
</dbReference>
<sequence length="277" mass="31316">MKDRTVKMKICRGESPGSVIYIPHGGGPWPLLGDPRHINLIEFLKAVPGLLTQPSAILVISAHWEEQHPTLISAASPPLFYDYYGFPQETYSISYSAPGNPQLAREILHIFEENGIQAALEGSRGYDHGLFVPLKLMYPEAVIPCIQLSLLDSLNPVEHIRIGTVLRDLQEENLLIIGSGSSFHNLTAFRNNTAGEENYWNETFENWLVETLTGDHLSEKERRTRLEHWVDAPFAQYCHPREEHLLPLHVCYGVAGCPAKRVIEVEFMGKKTSSYIW</sequence>
<evidence type="ECO:0000313" key="8">
    <source>
        <dbReference type="Proteomes" id="UP000826725"/>
    </source>
</evidence>
<evidence type="ECO:0000256" key="3">
    <source>
        <dbReference type="ARBA" id="ARBA00022723"/>
    </source>
</evidence>
<dbReference type="EMBL" id="AP024086">
    <property type="protein sequence ID" value="BCL62530.1"/>
    <property type="molecule type" value="Genomic_DNA"/>
</dbReference>
<evidence type="ECO:0000256" key="5">
    <source>
        <dbReference type="ARBA" id="ARBA00023002"/>
    </source>
</evidence>
<evidence type="ECO:0000256" key="2">
    <source>
        <dbReference type="ARBA" id="ARBA00007581"/>
    </source>
</evidence>
<dbReference type="InterPro" id="IPR014436">
    <property type="entry name" value="Extradiol_dOase_DODA"/>
</dbReference>
<dbReference type="KEGG" id="dbk:DGMP_32230"/>
<evidence type="ECO:0000256" key="1">
    <source>
        <dbReference type="ARBA" id="ARBA00001947"/>
    </source>
</evidence>
<dbReference type="PIRSF" id="PIRSF006157">
    <property type="entry name" value="Doxgns_DODA"/>
    <property type="match status" value="1"/>
</dbReference>
<proteinExistence type="inferred from homology"/>
<evidence type="ECO:0000256" key="4">
    <source>
        <dbReference type="ARBA" id="ARBA00022833"/>
    </source>
</evidence>
<gene>
    <name evidence="7" type="ORF">DGMP_32230</name>
</gene>
<organism evidence="7 8">
    <name type="scientific">Desulfomarina profundi</name>
    <dbReference type="NCBI Taxonomy" id="2772557"/>
    <lineage>
        <taxon>Bacteria</taxon>
        <taxon>Pseudomonadati</taxon>
        <taxon>Thermodesulfobacteriota</taxon>
        <taxon>Desulfobulbia</taxon>
        <taxon>Desulfobulbales</taxon>
        <taxon>Desulfobulbaceae</taxon>
        <taxon>Desulfomarina</taxon>
    </lineage>
</organism>